<dbReference type="InterPro" id="IPR037129">
    <property type="entry name" value="XPA_sf"/>
</dbReference>
<evidence type="ECO:0000256" key="3">
    <source>
        <dbReference type="ARBA" id="ARBA00022723"/>
    </source>
</evidence>
<dbReference type="eggNOG" id="KOG4017">
    <property type="taxonomic scope" value="Eukaryota"/>
</dbReference>
<evidence type="ECO:0000256" key="6">
    <source>
        <dbReference type="ARBA" id="ARBA00022833"/>
    </source>
</evidence>
<dbReference type="GO" id="GO:0008270">
    <property type="term" value="F:zinc ion binding"/>
    <property type="evidence" value="ECO:0007669"/>
    <property type="project" value="UniProtKB-KW"/>
</dbReference>
<feature type="domain" description="XPA C-terminal" evidence="12">
    <location>
        <begin position="236"/>
        <end position="286"/>
    </location>
</feature>
<dbReference type="GO" id="GO:1901255">
    <property type="term" value="P:nucleotide-excision repair involved in interstrand cross-link repair"/>
    <property type="evidence" value="ECO:0007669"/>
    <property type="project" value="TreeGrafter"/>
</dbReference>
<evidence type="ECO:0000256" key="2">
    <source>
        <dbReference type="ARBA" id="ARBA00005548"/>
    </source>
</evidence>
<evidence type="ECO:0000256" key="1">
    <source>
        <dbReference type="ARBA" id="ARBA00004123"/>
    </source>
</evidence>
<dbReference type="GO" id="GO:0003684">
    <property type="term" value="F:damaged DNA binding"/>
    <property type="evidence" value="ECO:0007669"/>
    <property type="project" value="InterPro"/>
</dbReference>
<dbReference type="GO" id="GO:0006284">
    <property type="term" value="P:base-excision repair"/>
    <property type="evidence" value="ECO:0007669"/>
    <property type="project" value="TreeGrafter"/>
</dbReference>
<evidence type="ECO:0000256" key="8">
    <source>
        <dbReference type="ARBA" id="ARBA00023204"/>
    </source>
</evidence>
<dbReference type="PANTHER" id="PTHR10142:SF0">
    <property type="entry name" value="DNA REPAIR PROTEIN COMPLEMENTING XP-A CELLS"/>
    <property type="match status" value="1"/>
</dbReference>
<reference evidence="13 14" key="1">
    <citation type="journal article" date="2011" name="Nat. Biotechnol.">
        <title>Comparative genomic analysis of the thermophilic biomass-degrading fungi Myceliophthora thermophila and Thielavia terrestris.</title>
        <authorList>
            <person name="Berka R.M."/>
            <person name="Grigoriev I.V."/>
            <person name="Otillar R."/>
            <person name="Salamov A."/>
            <person name="Grimwood J."/>
            <person name="Reid I."/>
            <person name="Ishmael N."/>
            <person name="John T."/>
            <person name="Darmond C."/>
            <person name="Moisan M.-C."/>
            <person name="Henrissat B."/>
            <person name="Coutinho P.M."/>
            <person name="Lombard V."/>
            <person name="Natvig D.O."/>
            <person name="Lindquist E."/>
            <person name="Schmutz J."/>
            <person name="Lucas S."/>
            <person name="Harris P."/>
            <person name="Powlowski J."/>
            <person name="Bellemare A."/>
            <person name="Taylor D."/>
            <person name="Butler G."/>
            <person name="de Vries R.P."/>
            <person name="Allijn I.E."/>
            <person name="van den Brink J."/>
            <person name="Ushinsky S."/>
            <person name="Storms R."/>
            <person name="Powell A.J."/>
            <person name="Paulsen I.T."/>
            <person name="Elbourne L.D.H."/>
            <person name="Baker S.E."/>
            <person name="Magnuson J."/>
            <person name="LaBoissiere S."/>
            <person name="Clutterbuck A.J."/>
            <person name="Martinez D."/>
            <person name="Wogulis M."/>
            <person name="de Leon A.L."/>
            <person name="Rey M.W."/>
            <person name="Tsang A."/>
        </authorList>
    </citation>
    <scope>NUCLEOTIDE SEQUENCE [LARGE SCALE GENOMIC DNA]</scope>
    <source>
        <strain evidence="14">ATCC 38088 / NRRL 8126</strain>
    </source>
</reference>
<dbReference type="InterPro" id="IPR022658">
    <property type="entry name" value="XPA_CS"/>
</dbReference>
<feature type="region of interest" description="Disordered" evidence="11">
    <location>
        <begin position="335"/>
        <end position="356"/>
    </location>
</feature>
<dbReference type="STRING" id="578455.G2RGE2"/>
<dbReference type="Pfam" id="PF05181">
    <property type="entry name" value="XPA_C"/>
    <property type="match status" value="1"/>
</dbReference>
<keyword evidence="5" id="KW-0863">Zinc-finger</keyword>
<dbReference type="CDD" id="cd21077">
    <property type="entry name" value="DBD_Rad14"/>
    <property type="match status" value="1"/>
</dbReference>
<evidence type="ECO:0000256" key="7">
    <source>
        <dbReference type="ARBA" id="ARBA00023125"/>
    </source>
</evidence>
<feature type="compositionally biased region" description="Low complexity" evidence="11">
    <location>
        <begin position="341"/>
        <end position="356"/>
    </location>
</feature>
<evidence type="ECO:0000256" key="11">
    <source>
        <dbReference type="SAM" id="MobiDB-lite"/>
    </source>
</evidence>
<feature type="compositionally biased region" description="Polar residues" evidence="11">
    <location>
        <begin position="82"/>
        <end position="93"/>
    </location>
</feature>
<sequence>MERQSTPPTQATSELRRPPSPPTPEVTRRIEESRLRAKAIRGQREAEQRSAGVPPEPRTASGFIATDDIQLGGPAGRKRPYTSISRSEIPTTNRDARSAPSKDDGGAGANDLRPISRKFSKYVDYNFSAMTDTKGGFLSTEDDPWNKSMSTGPGSGAPGSEQKPAHMTAAEWERMQLIRKLQRNKAGPFEPGLSDLADEKSRKRCRECRTVEIDFVWEEVFGCAVCNSCKEKYPEKYSLLTKTECKEDYLLTDPELRDEELLPHLSKPNPHKSHWHDMMLFLRYQVEDYAFNHKWGSPEALDAEFEKREANKKRRKEAKFREKLLDLKRKTRTEAFRRNNAKAGSAAAGPAGSGGKAAKFGDAVGGGGKHVHEWGRTVENAEGLTVKTCLTCGMEVEELEL</sequence>
<evidence type="ECO:0000259" key="12">
    <source>
        <dbReference type="Pfam" id="PF05181"/>
    </source>
</evidence>
<feature type="compositionally biased region" description="Basic and acidic residues" evidence="11">
    <location>
        <begin position="94"/>
        <end position="105"/>
    </location>
</feature>
<evidence type="ECO:0000313" key="13">
    <source>
        <dbReference type="EMBL" id="AEO71027.1"/>
    </source>
</evidence>
<keyword evidence="6" id="KW-0862">Zinc</keyword>
<gene>
    <name evidence="13" type="ORF">THITE_2122967</name>
</gene>
<dbReference type="InterPro" id="IPR000465">
    <property type="entry name" value="XPA/RAD14"/>
</dbReference>
<feature type="compositionally biased region" description="Basic and acidic residues" evidence="11">
    <location>
        <begin position="26"/>
        <end position="35"/>
    </location>
</feature>
<evidence type="ECO:0000256" key="10">
    <source>
        <dbReference type="ARBA" id="ARBA00072989"/>
    </source>
</evidence>
<keyword evidence="7" id="KW-0238">DNA-binding</keyword>
<evidence type="ECO:0000256" key="5">
    <source>
        <dbReference type="ARBA" id="ARBA00022771"/>
    </source>
</evidence>
<dbReference type="AlphaFoldDB" id="G2RGE2"/>
<dbReference type="InterPro" id="IPR022656">
    <property type="entry name" value="XPA_C"/>
</dbReference>
<keyword evidence="8" id="KW-0234">DNA repair</keyword>
<dbReference type="Gene3D" id="3.90.530.10">
    <property type="entry name" value="XPA C-terminal domain"/>
    <property type="match status" value="1"/>
</dbReference>
<comment type="similarity">
    <text evidence="2">Belongs to the XPA family.</text>
</comment>
<dbReference type="Proteomes" id="UP000008181">
    <property type="component" value="Chromosome 6"/>
</dbReference>
<dbReference type="InterPro" id="IPR009061">
    <property type="entry name" value="DNA-bd_dom_put_sf"/>
</dbReference>
<dbReference type="HOGENOM" id="CLU_053731_0_1_1"/>
<dbReference type="EMBL" id="CP003014">
    <property type="protein sequence ID" value="AEO71027.1"/>
    <property type="molecule type" value="Genomic_DNA"/>
</dbReference>
<feature type="region of interest" description="Disordered" evidence="11">
    <location>
        <begin position="1"/>
        <end position="113"/>
    </location>
</feature>
<evidence type="ECO:0000256" key="4">
    <source>
        <dbReference type="ARBA" id="ARBA00022763"/>
    </source>
</evidence>
<dbReference type="SUPFAM" id="SSF46955">
    <property type="entry name" value="Putative DNA-binding domain"/>
    <property type="match status" value="1"/>
</dbReference>
<feature type="compositionally biased region" description="Polar residues" evidence="11">
    <location>
        <begin position="1"/>
        <end position="13"/>
    </location>
</feature>
<evidence type="ECO:0000313" key="14">
    <source>
        <dbReference type="Proteomes" id="UP000008181"/>
    </source>
</evidence>
<dbReference type="NCBIfam" id="TIGR00598">
    <property type="entry name" value="rad14"/>
    <property type="match status" value="1"/>
</dbReference>
<keyword evidence="4" id="KW-0227">DNA damage</keyword>
<protein>
    <recommendedName>
        <fullName evidence="10">DNA repair protein RAD14</fullName>
    </recommendedName>
</protein>
<feature type="region of interest" description="Disordered" evidence="11">
    <location>
        <begin position="136"/>
        <end position="164"/>
    </location>
</feature>
<evidence type="ECO:0000256" key="9">
    <source>
        <dbReference type="ARBA" id="ARBA00023242"/>
    </source>
</evidence>
<keyword evidence="3" id="KW-0479">Metal-binding</keyword>
<keyword evidence="9" id="KW-0539">Nucleus</keyword>
<dbReference type="PANTHER" id="PTHR10142">
    <property type="entry name" value="DNA REPAIR PROTEIN COMPLEMENTING XP-A CELLS"/>
    <property type="match status" value="1"/>
</dbReference>
<name>G2RGE2_THETT</name>
<dbReference type="FunFam" id="3.90.530.10:FF:000003">
    <property type="entry name" value="Dna repair rad14 protein"/>
    <property type="match status" value="1"/>
</dbReference>
<dbReference type="GeneID" id="11523154"/>
<comment type="subcellular location">
    <subcellularLocation>
        <location evidence="1">Nucleus</location>
    </subcellularLocation>
</comment>
<accession>G2RGE2</accession>
<dbReference type="RefSeq" id="XP_003657363.1">
    <property type="nucleotide sequence ID" value="XM_003657315.1"/>
</dbReference>
<dbReference type="GO" id="GO:0000715">
    <property type="term" value="P:nucleotide-excision repair, DNA damage recognition"/>
    <property type="evidence" value="ECO:0007669"/>
    <property type="project" value="TreeGrafter"/>
</dbReference>
<dbReference type="OrthoDB" id="5368863at2759"/>
<dbReference type="PROSITE" id="PS00753">
    <property type="entry name" value="XPA_2"/>
    <property type="match status" value="1"/>
</dbReference>
<dbReference type="GO" id="GO:0000110">
    <property type="term" value="C:nucleotide-excision repair factor 1 complex"/>
    <property type="evidence" value="ECO:0007669"/>
    <property type="project" value="TreeGrafter"/>
</dbReference>
<organism evidence="13 14">
    <name type="scientific">Thermothielavioides terrestris (strain ATCC 38088 / NRRL 8126)</name>
    <name type="common">Thielavia terrestris</name>
    <dbReference type="NCBI Taxonomy" id="578455"/>
    <lineage>
        <taxon>Eukaryota</taxon>
        <taxon>Fungi</taxon>
        <taxon>Dikarya</taxon>
        <taxon>Ascomycota</taxon>
        <taxon>Pezizomycotina</taxon>
        <taxon>Sordariomycetes</taxon>
        <taxon>Sordariomycetidae</taxon>
        <taxon>Sordariales</taxon>
        <taxon>Chaetomiaceae</taxon>
        <taxon>Thermothielavioides</taxon>
        <taxon>Thermothielavioides terrestris</taxon>
    </lineage>
</organism>
<keyword evidence="14" id="KW-1185">Reference proteome</keyword>
<dbReference type="KEGG" id="ttt:THITE_2122967"/>
<dbReference type="GO" id="GO:0070914">
    <property type="term" value="P:UV-damage excision repair"/>
    <property type="evidence" value="ECO:0007669"/>
    <property type="project" value="TreeGrafter"/>
</dbReference>
<proteinExistence type="inferred from homology"/>